<proteinExistence type="predicted"/>
<protein>
    <submittedName>
        <fullName evidence="1">Uncharacterized protein</fullName>
    </submittedName>
</protein>
<organism evidence="1 2">
    <name type="scientific">Neolewinella antarctica</name>
    <dbReference type="NCBI Taxonomy" id="442734"/>
    <lineage>
        <taxon>Bacteria</taxon>
        <taxon>Pseudomonadati</taxon>
        <taxon>Bacteroidota</taxon>
        <taxon>Saprospiria</taxon>
        <taxon>Saprospirales</taxon>
        <taxon>Lewinellaceae</taxon>
        <taxon>Neolewinella</taxon>
    </lineage>
</organism>
<sequence length="168" mass="19381">MVILNDMKRLTALFTVCYLLLHCTSAEKLTIIRGDNSQPAIKMDGYFYTKYENGYIALFFYENGVVYTTNTIEGVSDLEDLDDHIRTKHSGANSVQLRWFWGIYRIEGDIIKVNYWLSGTGSVYPAEISEGEIISPSIIRIPWIDDQLNEFKFRRFSPKPDSTNAFIK</sequence>
<comment type="caution">
    <text evidence="1">The sequence shown here is derived from an EMBL/GenBank/DDBJ whole genome shotgun (WGS) entry which is preliminary data.</text>
</comment>
<name>A0ABX0XE63_9BACT</name>
<evidence type="ECO:0000313" key="2">
    <source>
        <dbReference type="Proteomes" id="UP000770785"/>
    </source>
</evidence>
<evidence type="ECO:0000313" key="1">
    <source>
        <dbReference type="EMBL" id="NJC27507.1"/>
    </source>
</evidence>
<keyword evidence="2" id="KW-1185">Reference proteome</keyword>
<gene>
    <name evidence="1" type="ORF">GGR27_003024</name>
</gene>
<reference evidence="1 2" key="1">
    <citation type="submission" date="2020-03" db="EMBL/GenBank/DDBJ databases">
        <title>Genomic Encyclopedia of Type Strains, Phase IV (KMG-IV): sequencing the most valuable type-strain genomes for metagenomic binning, comparative biology and taxonomic classification.</title>
        <authorList>
            <person name="Goeker M."/>
        </authorList>
    </citation>
    <scope>NUCLEOTIDE SEQUENCE [LARGE SCALE GENOMIC DNA]</scope>
    <source>
        <strain evidence="1 2">DSM 105096</strain>
    </source>
</reference>
<accession>A0ABX0XE63</accession>
<dbReference type="EMBL" id="JAATJH010000005">
    <property type="protein sequence ID" value="NJC27507.1"/>
    <property type="molecule type" value="Genomic_DNA"/>
</dbReference>
<dbReference type="Proteomes" id="UP000770785">
    <property type="component" value="Unassembled WGS sequence"/>
</dbReference>